<dbReference type="Gene3D" id="3.30.2350.10">
    <property type="entry name" value="Pseudouridine synthase"/>
    <property type="match status" value="1"/>
</dbReference>
<dbReference type="InterPro" id="IPR006224">
    <property type="entry name" value="PsdUridine_synth_RluA-like_CS"/>
</dbReference>
<proteinExistence type="predicted"/>
<keyword evidence="1" id="KW-0175">Coiled coil</keyword>
<sequence>MTPTKTSIATCFIPFKGVIDSYALPERFTFPFYYEPHPLSILAAKELQEYLEQQTDWEHNFGLDENQEGSVIGKMFGVMVVKNEQNEIGYLAAFSGKLAEKNIHPLFVPPIFDMLEEDSFFLIGIKELTQINNRIESLESNPEFLELSRLLKTETESATKKLEEQKLKMSEAKKVRKLERKKIESENLDAASLEIKMNALVRESLKDKFLLRELTEYLEEGISVIKQKLNHYTSEISALKEARKEKSADLQQQLFDQYHFLNNNGETKSLCEIFEKTALLKPPAAAGECAAPKLLQYAYLNNLQPIAMAEFWWGESPKSEIRKHGQFYPACRGKCEPILGHMLEGLPVDENPLLVNPALGVEIETIYEDDFLAIINKPAEFLSVPGINIMDSVYERMKLKYPTATGPLIVHRLDMATSGLMLIAKDKDTHKLLQSQFIKRTVKKRYIALLDGIVADAEGEIDLPLRIDLEDRPRQLVCYEYGKRAVTKFKVIERTDKQTRIHFWPITGRTHQLRMHASHSLGLNAPIVGDDLYGTKASRLHLHAEWIEFKHPVTKETMTFQVNPDF</sequence>
<protein>
    <submittedName>
        <fullName evidence="3">tRNA pseudouridine32 synthase / 23S rRNA pseudouridine746 synthase</fullName>
    </submittedName>
</protein>
<feature type="coiled-coil region" evidence="1">
    <location>
        <begin position="155"/>
        <end position="203"/>
    </location>
</feature>
<dbReference type="GO" id="GO:0140098">
    <property type="term" value="F:catalytic activity, acting on RNA"/>
    <property type="evidence" value="ECO:0007669"/>
    <property type="project" value="UniProtKB-ARBA"/>
</dbReference>
<dbReference type="GO" id="GO:0000455">
    <property type="term" value="P:enzyme-directed rRNA pseudouridine synthesis"/>
    <property type="evidence" value="ECO:0007669"/>
    <property type="project" value="TreeGrafter"/>
</dbReference>
<dbReference type="EMBL" id="VLKQ01000001">
    <property type="protein sequence ID" value="TWI15083.1"/>
    <property type="molecule type" value="Genomic_DNA"/>
</dbReference>
<dbReference type="STRING" id="1341154.FCR2A7T_26720"/>
<dbReference type="Pfam" id="PF00849">
    <property type="entry name" value="PseudoU_synth_2"/>
    <property type="match status" value="1"/>
</dbReference>
<organism evidence="3 4">
    <name type="scientific">Flavobacterium cauense R2A-7</name>
    <dbReference type="NCBI Taxonomy" id="1341154"/>
    <lineage>
        <taxon>Bacteria</taxon>
        <taxon>Pseudomonadati</taxon>
        <taxon>Bacteroidota</taxon>
        <taxon>Flavobacteriia</taxon>
        <taxon>Flavobacteriales</taxon>
        <taxon>Flavobacteriaceae</taxon>
        <taxon>Flavobacterium</taxon>
    </lineage>
</organism>
<dbReference type="OrthoDB" id="9807829at2"/>
<feature type="domain" description="Pseudouridine synthase RsuA/RluA-like" evidence="2">
    <location>
        <begin position="373"/>
        <end position="519"/>
    </location>
</feature>
<evidence type="ECO:0000313" key="4">
    <source>
        <dbReference type="Proteomes" id="UP000319848"/>
    </source>
</evidence>
<dbReference type="GO" id="GO:0003723">
    <property type="term" value="F:RNA binding"/>
    <property type="evidence" value="ECO:0007669"/>
    <property type="project" value="InterPro"/>
</dbReference>
<accession>A0A562M5C8</accession>
<dbReference type="PANTHER" id="PTHR21600">
    <property type="entry name" value="MITOCHONDRIAL RNA PSEUDOURIDINE SYNTHASE"/>
    <property type="match status" value="1"/>
</dbReference>
<comment type="caution">
    <text evidence="3">The sequence shown here is derived from an EMBL/GenBank/DDBJ whole genome shotgun (WGS) entry which is preliminary data.</text>
</comment>
<evidence type="ECO:0000259" key="2">
    <source>
        <dbReference type="Pfam" id="PF00849"/>
    </source>
</evidence>
<dbReference type="GO" id="GO:0009982">
    <property type="term" value="F:pseudouridine synthase activity"/>
    <property type="evidence" value="ECO:0007669"/>
    <property type="project" value="InterPro"/>
</dbReference>
<dbReference type="PROSITE" id="PS01129">
    <property type="entry name" value="PSI_RLU"/>
    <property type="match status" value="1"/>
</dbReference>
<evidence type="ECO:0000313" key="3">
    <source>
        <dbReference type="EMBL" id="TWI15083.1"/>
    </source>
</evidence>
<keyword evidence="4" id="KW-1185">Reference proteome</keyword>
<dbReference type="InterPro" id="IPR020103">
    <property type="entry name" value="PsdUridine_synth_cat_dom_sf"/>
</dbReference>
<dbReference type="RefSeq" id="WP_081709392.1">
    <property type="nucleotide sequence ID" value="NZ_AVBI01000019.1"/>
</dbReference>
<gene>
    <name evidence="3" type="ORF">IP98_00068</name>
</gene>
<dbReference type="SUPFAM" id="SSF55120">
    <property type="entry name" value="Pseudouridine synthase"/>
    <property type="match status" value="1"/>
</dbReference>
<dbReference type="AlphaFoldDB" id="A0A562M5C8"/>
<dbReference type="InterPro" id="IPR050188">
    <property type="entry name" value="RluA_PseudoU_synthase"/>
</dbReference>
<dbReference type="InterPro" id="IPR006145">
    <property type="entry name" value="PsdUridine_synth_RsuA/RluA"/>
</dbReference>
<evidence type="ECO:0000256" key="1">
    <source>
        <dbReference type="SAM" id="Coils"/>
    </source>
</evidence>
<dbReference type="Proteomes" id="UP000319848">
    <property type="component" value="Unassembled WGS sequence"/>
</dbReference>
<name>A0A562M5C8_9FLAO</name>
<reference evidence="3 4" key="1">
    <citation type="journal article" date="2015" name="Stand. Genomic Sci.">
        <title>Genomic Encyclopedia of Bacterial and Archaeal Type Strains, Phase III: the genomes of soil and plant-associated and newly described type strains.</title>
        <authorList>
            <person name="Whitman W.B."/>
            <person name="Woyke T."/>
            <person name="Klenk H.P."/>
            <person name="Zhou Y."/>
            <person name="Lilburn T.G."/>
            <person name="Beck B.J."/>
            <person name="De Vos P."/>
            <person name="Vandamme P."/>
            <person name="Eisen J.A."/>
            <person name="Garrity G."/>
            <person name="Hugenholtz P."/>
            <person name="Kyrpides N.C."/>
        </authorList>
    </citation>
    <scope>NUCLEOTIDE SEQUENCE [LARGE SCALE GENOMIC DNA]</scope>
    <source>
        <strain evidence="3 4">CGMCC 1.7270</strain>
    </source>
</reference>
<dbReference type="CDD" id="cd02869">
    <property type="entry name" value="PseudoU_synth_RluA_like"/>
    <property type="match status" value="1"/>
</dbReference>
<dbReference type="PANTHER" id="PTHR21600:SF89">
    <property type="entry name" value="RIBOSOMAL LARGE SUBUNIT PSEUDOURIDINE SYNTHASE A"/>
    <property type="match status" value="1"/>
</dbReference>